<keyword evidence="1" id="KW-1133">Transmembrane helix</keyword>
<evidence type="ECO:0000313" key="2">
    <source>
        <dbReference type="EMBL" id="ADG97121.1"/>
    </source>
</evidence>
<dbReference type="KEGG" id="srt:Srot_0639"/>
<accession>D6ZCS9</accession>
<evidence type="ECO:0000256" key="1">
    <source>
        <dbReference type="SAM" id="Phobius"/>
    </source>
</evidence>
<name>D6ZCS9_SEGRD</name>
<dbReference type="EMBL" id="CP001958">
    <property type="protein sequence ID" value="ADG97121.1"/>
    <property type="molecule type" value="Genomic_DNA"/>
</dbReference>
<dbReference type="InterPro" id="IPR056964">
    <property type="entry name" value="Phage_holin"/>
</dbReference>
<dbReference type="AlphaFoldDB" id="D6ZCS9"/>
<gene>
    <name evidence="2" type="ordered locus">Srot_0639</name>
</gene>
<dbReference type="HOGENOM" id="CLU_2994167_0_0_11"/>
<protein>
    <submittedName>
        <fullName evidence="2">Uncharacterized protein</fullName>
    </submittedName>
</protein>
<proteinExistence type="predicted"/>
<feature type="transmembrane region" description="Helical" evidence="1">
    <location>
        <begin position="31"/>
        <end position="53"/>
    </location>
</feature>
<keyword evidence="3" id="KW-1185">Reference proteome</keyword>
<sequence length="57" mass="6309">MLWVLAALSAVLAQNTFSAWTEQAYPGRDIVRTVLCGTLVFALTRLTATALAYRKKH</sequence>
<keyword evidence="1" id="KW-0812">Transmembrane</keyword>
<organism evidence="2 3">
    <name type="scientific">Segniliparus rotundus (strain ATCC BAA-972 / CDC 1076 / CIP 108378 / DSM 44985 / JCM 13578)</name>
    <dbReference type="NCBI Taxonomy" id="640132"/>
    <lineage>
        <taxon>Bacteria</taxon>
        <taxon>Bacillati</taxon>
        <taxon>Actinomycetota</taxon>
        <taxon>Actinomycetes</taxon>
        <taxon>Mycobacteriales</taxon>
        <taxon>Segniliparaceae</taxon>
        <taxon>Segniliparus</taxon>
    </lineage>
</organism>
<reference evidence="2 3" key="1">
    <citation type="journal article" date="2010" name="Stand. Genomic Sci.">
        <title>Complete genome sequence of Segniliparus rotundus type strain (CDC 1076).</title>
        <authorList>
            <person name="Sikorski J."/>
            <person name="Lapidus A."/>
            <person name="Copeland A."/>
            <person name="Misra M."/>
            <person name="Glavina Del Rio T."/>
            <person name="Nolan M."/>
            <person name="Lucas S."/>
            <person name="Chen F."/>
            <person name="Tice H."/>
            <person name="Cheng J.F."/>
            <person name="Jando M."/>
            <person name="Schneider S."/>
            <person name="Bruce D."/>
            <person name="Goodwin L."/>
            <person name="Pitluck S."/>
            <person name="Liolios K."/>
            <person name="Mikhailova N."/>
            <person name="Pati A."/>
            <person name="Ivanova N."/>
            <person name="Mavromatis K."/>
            <person name="Chen A."/>
            <person name="Palaniappan K."/>
            <person name="Chertkov O."/>
            <person name="Land M."/>
            <person name="Hauser L."/>
            <person name="Chang Y.J."/>
            <person name="Jeffries C.D."/>
            <person name="Brettin T."/>
            <person name="Detter J.C."/>
            <person name="Han C."/>
            <person name="Rohde M."/>
            <person name="Goker M."/>
            <person name="Bristow J."/>
            <person name="Eisen J.A."/>
            <person name="Markowitz V."/>
            <person name="Hugenholtz P."/>
            <person name="Kyrpides N.C."/>
            <person name="Klenk H.P."/>
        </authorList>
    </citation>
    <scope>NUCLEOTIDE SEQUENCE [LARGE SCALE GENOMIC DNA]</scope>
    <source>
        <strain evidence="3">ATCC BAA-972 / CDC 1076 / CIP 108378 / DSM 44985 / JCM 13578</strain>
    </source>
</reference>
<keyword evidence="1" id="KW-0472">Membrane</keyword>
<evidence type="ECO:0000313" key="3">
    <source>
        <dbReference type="Proteomes" id="UP000002247"/>
    </source>
</evidence>
<dbReference type="Pfam" id="PF23778">
    <property type="entry name" value="Phage_holin_2"/>
    <property type="match status" value="1"/>
</dbReference>
<dbReference type="Proteomes" id="UP000002247">
    <property type="component" value="Chromosome"/>
</dbReference>